<dbReference type="EMBL" id="CYSD01000021">
    <property type="protein sequence ID" value="CUH77830.1"/>
    <property type="molecule type" value="Genomic_DNA"/>
</dbReference>
<dbReference type="InterPro" id="IPR006593">
    <property type="entry name" value="Cyt_b561/ferric_Rdtase_TM"/>
</dbReference>
<dbReference type="AlphaFoldDB" id="A0A0P1G8M9"/>
<feature type="transmembrane region" description="Helical" evidence="12">
    <location>
        <begin position="152"/>
        <end position="171"/>
    </location>
</feature>
<keyword evidence="8 12" id="KW-1133">Transmembrane helix</keyword>
<evidence type="ECO:0000256" key="10">
    <source>
        <dbReference type="ARBA" id="ARBA00023136"/>
    </source>
</evidence>
<dbReference type="GO" id="GO:0140575">
    <property type="term" value="F:transmembrane monodehydroascorbate reductase activity"/>
    <property type="evidence" value="ECO:0007669"/>
    <property type="project" value="InterPro"/>
</dbReference>
<keyword evidence="9" id="KW-0408">Iron</keyword>
<comment type="cofactor">
    <cofactor evidence="1">
        <name>heme b</name>
        <dbReference type="ChEBI" id="CHEBI:60344"/>
    </cofactor>
</comment>
<dbReference type="STRING" id="928856.SAMN04488049_10741"/>
<evidence type="ECO:0000256" key="7">
    <source>
        <dbReference type="ARBA" id="ARBA00022982"/>
    </source>
</evidence>
<feature type="region of interest" description="Disordered" evidence="11">
    <location>
        <begin position="227"/>
        <end position="251"/>
    </location>
</feature>
<dbReference type="GO" id="GO:0016020">
    <property type="term" value="C:membrane"/>
    <property type="evidence" value="ECO:0007669"/>
    <property type="project" value="UniProtKB-SubCell"/>
</dbReference>
<dbReference type="InterPro" id="IPR045150">
    <property type="entry name" value="CYB561D1/2"/>
</dbReference>
<sequence>MEWLLSPIDPSRAHDVGFAISWHARTMTLAWGVMVPAAIFAARYFKILPGQDWPRELDSQVWWRGHWMGQALAYLLTLLGLGLILGDDSAHFAPIHRILGYVVLGLGSVQVLLGVFRGSKGGPTAPARDGSLRGDHYDMTPWRLHFERLHRVLGYAALLIGFATIFTGLWAANAPRWMWAVLVLYWSGLLVAALYCQRRGWSYDTYQAIWGPDPELPGNKMPMTGWGTTRPGDTFGQDVKKKKEDTHVRRT</sequence>
<proteinExistence type="predicted"/>
<evidence type="ECO:0000259" key="13">
    <source>
        <dbReference type="PROSITE" id="PS50939"/>
    </source>
</evidence>
<keyword evidence="5 12" id="KW-0812">Transmembrane</keyword>
<gene>
    <name evidence="14" type="ORF">TRM7557_01606</name>
</gene>
<dbReference type="PANTHER" id="PTHR15422:SF24">
    <property type="entry name" value="DOMON RELATED DOMAIN-CONTAINING PROTEIN"/>
    <property type="match status" value="1"/>
</dbReference>
<feature type="domain" description="Cytochrome b561" evidence="13">
    <location>
        <begin position="1"/>
        <end position="206"/>
    </location>
</feature>
<keyword evidence="7" id="KW-0249">Electron transport</keyword>
<dbReference type="Gene3D" id="1.20.120.1770">
    <property type="match status" value="1"/>
</dbReference>
<dbReference type="CDD" id="cd08760">
    <property type="entry name" value="Cyt_b561_FRRS1_like"/>
    <property type="match status" value="1"/>
</dbReference>
<dbReference type="GO" id="GO:0020037">
    <property type="term" value="F:heme binding"/>
    <property type="evidence" value="ECO:0007669"/>
    <property type="project" value="TreeGrafter"/>
</dbReference>
<dbReference type="PANTHER" id="PTHR15422">
    <property type="entry name" value="OS05G0565100 PROTEIN"/>
    <property type="match status" value="1"/>
</dbReference>
<evidence type="ECO:0000256" key="3">
    <source>
        <dbReference type="ARBA" id="ARBA00022448"/>
    </source>
</evidence>
<feature type="transmembrane region" description="Helical" evidence="12">
    <location>
        <begin position="20"/>
        <end position="45"/>
    </location>
</feature>
<evidence type="ECO:0000256" key="8">
    <source>
        <dbReference type="ARBA" id="ARBA00022989"/>
    </source>
</evidence>
<evidence type="ECO:0000256" key="9">
    <source>
        <dbReference type="ARBA" id="ARBA00023004"/>
    </source>
</evidence>
<organism evidence="14 15">
    <name type="scientific">Tritonibacter multivorans</name>
    <dbReference type="NCBI Taxonomy" id="928856"/>
    <lineage>
        <taxon>Bacteria</taxon>
        <taxon>Pseudomonadati</taxon>
        <taxon>Pseudomonadota</taxon>
        <taxon>Alphaproteobacteria</taxon>
        <taxon>Rhodobacterales</taxon>
        <taxon>Paracoccaceae</taxon>
        <taxon>Tritonibacter</taxon>
    </lineage>
</organism>
<evidence type="ECO:0000256" key="4">
    <source>
        <dbReference type="ARBA" id="ARBA00022617"/>
    </source>
</evidence>
<evidence type="ECO:0000256" key="1">
    <source>
        <dbReference type="ARBA" id="ARBA00001970"/>
    </source>
</evidence>
<protein>
    <recommendedName>
        <fullName evidence="13">Cytochrome b561 domain-containing protein</fullName>
    </recommendedName>
</protein>
<comment type="subcellular location">
    <subcellularLocation>
        <location evidence="2">Membrane</location>
        <topology evidence="2">Multi-pass membrane protein</topology>
    </subcellularLocation>
</comment>
<evidence type="ECO:0000256" key="11">
    <source>
        <dbReference type="SAM" id="MobiDB-lite"/>
    </source>
</evidence>
<keyword evidence="10 12" id="KW-0472">Membrane</keyword>
<keyword evidence="15" id="KW-1185">Reference proteome</keyword>
<evidence type="ECO:0000256" key="12">
    <source>
        <dbReference type="SAM" id="Phobius"/>
    </source>
</evidence>
<accession>A0A0P1G8M9</accession>
<keyword evidence="4" id="KW-0349">Heme</keyword>
<feature type="transmembrane region" description="Helical" evidence="12">
    <location>
        <begin position="66"/>
        <end position="86"/>
    </location>
</feature>
<feature type="compositionally biased region" description="Basic and acidic residues" evidence="11">
    <location>
        <begin position="238"/>
        <end position="251"/>
    </location>
</feature>
<evidence type="ECO:0000256" key="5">
    <source>
        <dbReference type="ARBA" id="ARBA00022692"/>
    </source>
</evidence>
<evidence type="ECO:0000256" key="2">
    <source>
        <dbReference type="ARBA" id="ARBA00004141"/>
    </source>
</evidence>
<feature type="transmembrane region" description="Helical" evidence="12">
    <location>
        <begin position="98"/>
        <end position="116"/>
    </location>
</feature>
<reference evidence="14 15" key="1">
    <citation type="submission" date="2015-09" db="EMBL/GenBank/DDBJ databases">
        <authorList>
            <consortium name="Swine Surveillance"/>
        </authorList>
    </citation>
    <scope>NUCLEOTIDE SEQUENCE [LARGE SCALE GENOMIC DNA]</scope>
    <source>
        <strain evidence="14 15">CECT 7557</strain>
    </source>
</reference>
<keyword evidence="3" id="KW-0813">Transport</keyword>
<dbReference type="RefSeq" id="WP_058289687.1">
    <property type="nucleotide sequence ID" value="NZ_CYSD01000021.1"/>
</dbReference>
<dbReference type="Proteomes" id="UP000052022">
    <property type="component" value="Unassembled WGS sequence"/>
</dbReference>
<feature type="transmembrane region" description="Helical" evidence="12">
    <location>
        <begin position="177"/>
        <end position="196"/>
    </location>
</feature>
<dbReference type="GO" id="GO:0046872">
    <property type="term" value="F:metal ion binding"/>
    <property type="evidence" value="ECO:0007669"/>
    <property type="project" value="UniProtKB-KW"/>
</dbReference>
<evidence type="ECO:0000313" key="15">
    <source>
        <dbReference type="Proteomes" id="UP000052022"/>
    </source>
</evidence>
<name>A0A0P1G8M9_9RHOB</name>
<dbReference type="SMART" id="SM00665">
    <property type="entry name" value="B561"/>
    <property type="match status" value="1"/>
</dbReference>
<evidence type="ECO:0000256" key="6">
    <source>
        <dbReference type="ARBA" id="ARBA00022723"/>
    </source>
</evidence>
<keyword evidence="6" id="KW-0479">Metal-binding</keyword>
<dbReference type="PROSITE" id="PS50939">
    <property type="entry name" value="CYTOCHROME_B561"/>
    <property type="match status" value="1"/>
</dbReference>
<evidence type="ECO:0000313" key="14">
    <source>
        <dbReference type="EMBL" id="CUH77830.1"/>
    </source>
</evidence>